<name>A0A956NAT3_UNCEI</name>
<evidence type="ECO:0000256" key="1">
    <source>
        <dbReference type="SAM" id="MobiDB-lite"/>
    </source>
</evidence>
<reference evidence="3" key="2">
    <citation type="journal article" date="2021" name="Microbiome">
        <title>Successional dynamics and alternative stable states in a saline activated sludge microbial community over 9 years.</title>
        <authorList>
            <person name="Wang Y."/>
            <person name="Ye J."/>
            <person name="Ju F."/>
            <person name="Liu L."/>
            <person name="Boyd J.A."/>
            <person name="Deng Y."/>
            <person name="Parks D.H."/>
            <person name="Jiang X."/>
            <person name="Yin X."/>
            <person name="Woodcroft B.J."/>
            <person name="Tyson G.W."/>
            <person name="Hugenholtz P."/>
            <person name="Polz M.F."/>
            <person name="Zhang T."/>
        </authorList>
    </citation>
    <scope>NUCLEOTIDE SEQUENCE</scope>
    <source>
        <strain evidence="3">HKST-UBA02</strain>
    </source>
</reference>
<evidence type="ECO:0000313" key="3">
    <source>
        <dbReference type="EMBL" id="MCA9755576.1"/>
    </source>
</evidence>
<dbReference type="Gene3D" id="3.10.620.30">
    <property type="match status" value="1"/>
</dbReference>
<protein>
    <submittedName>
        <fullName evidence="3">Transglutaminase domain-containing protein</fullName>
    </submittedName>
</protein>
<sequence length="438" mass="47499">MSVRDPGSGVDREGASGSGIRAYGMLILMLVVASVVPARADGGLGLQLALAGANRSEIARALELVPKSQRTGMEFLVRNMPEVDLRSVTAEFLLDEVQVGYRAWYESPWHDQVPESVFFNDILPYAVVSEERTPSRRYLRARALPLIGDAKTATEAAVRLNQTLFPEFGVRYSTERSRTDQNAMQVLEEQKATCTGLSTLLISACRSVGVPARLVGIPLWADSSGNHSWVEIWDHGWHFTGAAEPSGDHLDDGWFVERASQAQPGVPIHSIYATSWEKTGLSFPLAWDEDGSLGYVQAIDVTGRYAGAAPTPAGMARVEFVVRDEDGRRVPTEVVVRRESGHVAGEAIVFRGVTRDDGADGNDHLAALLPLQGSYVVEWGSAEPRPSRVIVPVDGMLVDLDSASGNTPPSETAKADDLRGSGERRNDAVLRWGRPAGR</sequence>
<comment type="caution">
    <text evidence="3">The sequence shown here is derived from an EMBL/GenBank/DDBJ whole genome shotgun (WGS) entry which is preliminary data.</text>
</comment>
<dbReference type="InterPro" id="IPR002931">
    <property type="entry name" value="Transglutaminase-like"/>
</dbReference>
<evidence type="ECO:0000313" key="4">
    <source>
        <dbReference type="Proteomes" id="UP000739538"/>
    </source>
</evidence>
<dbReference type="EMBL" id="JAGQHS010000026">
    <property type="protein sequence ID" value="MCA9755576.1"/>
    <property type="molecule type" value="Genomic_DNA"/>
</dbReference>
<feature type="domain" description="Transglutaminase-like" evidence="2">
    <location>
        <begin position="186"/>
        <end position="244"/>
    </location>
</feature>
<accession>A0A956NAT3</accession>
<evidence type="ECO:0000259" key="2">
    <source>
        <dbReference type="SMART" id="SM00460"/>
    </source>
</evidence>
<dbReference type="AlphaFoldDB" id="A0A956NAT3"/>
<dbReference type="Pfam" id="PF01841">
    <property type="entry name" value="Transglut_core"/>
    <property type="match status" value="1"/>
</dbReference>
<dbReference type="SMART" id="SM00460">
    <property type="entry name" value="TGc"/>
    <property type="match status" value="1"/>
</dbReference>
<dbReference type="PANTHER" id="PTHR35532:SF5">
    <property type="entry name" value="CARBOHYDRATE-BINDING DOMAIN-CONTAINING PROTEIN"/>
    <property type="match status" value="1"/>
</dbReference>
<dbReference type="InterPro" id="IPR038765">
    <property type="entry name" value="Papain-like_cys_pep_sf"/>
</dbReference>
<feature type="region of interest" description="Disordered" evidence="1">
    <location>
        <begin position="401"/>
        <end position="438"/>
    </location>
</feature>
<gene>
    <name evidence="3" type="ORF">KDA27_07225</name>
</gene>
<feature type="compositionally biased region" description="Basic and acidic residues" evidence="1">
    <location>
        <begin position="413"/>
        <end position="428"/>
    </location>
</feature>
<proteinExistence type="predicted"/>
<dbReference type="SUPFAM" id="SSF54001">
    <property type="entry name" value="Cysteine proteinases"/>
    <property type="match status" value="1"/>
</dbReference>
<organism evidence="3 4">
    <name type="scientific">Eiseniibacteriota bacterium</name>
    <dbReference type="NCBI Taxonomy" id="2212470"/>
    <lineage>
        <taxon>Bacteria</taxon>
        <taxon>Candidatus Eiseniibacteriota</taxon>
    </lineage>
</organism>
<reference evidence="3" key="1">
    <citation type="submission" date="2020-04" db="EMBL/GenBank/DDBJ databases">
        <authorList>
            <person name="Zhang T."/>
        </authorList>
    </citation>
    <scope>NUCLEOTIDE SEQUENCE</scope>
    <source>
        <strain evidence="3">HKST-UBA02</strain>
    </source>
</reference>
<dbReference type="Proteomes" id="UP000739538">
    <property type="component" value="Unassembled WGS sequence"/>
</dbReference>
<dbReference type="PANTHER" id="PTHR35532">
    <property type="entry name" value="SIMILAR TO POLYHYDROXYALKANOATE DEPOLYMERASE"/>
    <property type="match status" value="1"/>
</dbReference>